<evidence type="ECO:0000256" key="1">
    <source>
        <dbReference type="SAM" id="MobiDB-lite"/>
    </source>
</evidence>
<feature type="transmembrane region" description="Helical" evidence="2">
    <location>
        <begin position="89"/>
        <end position="108"/>
    </location>
</feature>
<evidence type="ECO:0000313" key="4">
    <source>
        <dbReference type="Proteomes" id="UP000198864"/>
    </source>
</evidence>
<keyword evidence="2" id="KW-0812">Transmembrane</keyword>
<keyword evidence="2" id="KW-1133">Transmembrane helix</keyword>
<gene>
    <name evidence="3" type="ORF">GA0070561_1991</name>
</gene>
<feature type="transmembrane region" description="Helical" evidence="2">
    <location>
        <begin position="285"/>
        <end position="304"/>
    </location>
</feature>
<dbReference type="STRING" id="285676.GA0070561_1991"/>
<organism evidence="3 4">
    <name type="scientific">Micromonospora saelicesensis</name>
    <dbReference type="NCBI Taxonomy" id="285676"/>
    <lineage>
        <taxon>Bacteria</taxon>
        <taxon>Bacillati</taxon>
        <taxon>Actinomycetota</taxon>
        <taxon>Actinomycetes</taxon>
        <taxon>Micromonosporales</taxon>
        <taxon>Micromonosporaceae</taxon>
        <taxon>Micromonospora</taxon>
    </lineage>
</organism>
<feature type="compositionally biased region" description="Low complexity" evidence="1">
    <location>
        <begin position="31"/>
        <end position="41"/>
    </location>
</feature>
<evidence type="ECO:0000256" key="2">
    <source>
        <dbReference type="SAM" id="Phobius"/>
    </source>
</evidence>
<feature type="transmembrane region" description="Helical" evidence="2">
    <location>
        <begin position="144"/>
        <end position="163"/>
    </location>
</feature>
<name>A0A1C4VR54_9ACTN</name>
<feature type="compositionally biased region" description="Pro residues" evidence="1">
    <location>
        <begin position="16"/>
        <end position="30"/>
    </location>
</feature>
<dbReference type="AlphaFoldDB" id="A0A1C4VR54"/>
<reference evidence="3 4" key="1">
    <citation type="submission" date="2016-06" db="EMBL/GenBank/DDBJ databases">
        <authorList>
            <person name="Kjaerup R.B."/>
            <person name="Dalgaard T.S."/>
            <person name="Juul-Madsen H.R."/>
        </authorList>
    </citation>
    <scope>NUCLEOTIDE SEQUENCE [LARGE SCALE GENOMIC DNA]</scope>
    <source>
        <strain evidence="3 4">DSM 44871</strain>
    </source>
</reference>
<feature type="region of interest" description="Disordered" evidence="1">
    <location>
        <begin position="1"/>
        <end position="41"/>
    </location>
</feature>
<feature type="transmembrane region" description="Helical" evidence="2">
    <location>
        <begin position="120"/>
        <end position="138"/>
    </location>
</feature>
<feature type="transmembrane region" description="Helical" evidence="2">
    <location>
        <begin position="49"/>
        <end position="69"/>
    </location>
</feature>
<keyword evidence="2" id="KW-0472">Membrane</keyword>
<dbReference type="EMBL" id="FMCR01000002">
    <property type="protein sequence ID" value="SCE86430.1"/>
    <property type="molecule type" value="Genomic_DNA"/>
</dbReference>
<feature type="transmembrane region" description="Helical" evidence="2">
    <location>
        <begin position="200"/>
        <end position="218"/>
    </location>
</feature>
<sequence length="308" mass="32552">MENTRMYADSLTAVPSPAPLPTDEPTPSAPTPTAAAPTAAAPASSRRRLLWHLGEMAVAMVAGMLLLGPLWELAGTALGVGDALARPEVAALVMATNMTVGMTVGMRYRAHRWHAVGEMAAAMYVPFLLLLVPFWAGLIDADALLLGGHLLMIPAMVLVALRHRHEASAPVRRHRVVAALAHHWPAGLALLLTVDMWVDPSVLSPWTMLVLPGGYLLIGVARRTLGGRGVLATQLAGLAIWVALTLVAVMAGGRTAAWLVAFGWLAHAGWDLAHRNGRVVPRGYAEFCVVLDVALAAVMVLAILTTDA</sequence>
<proteinExistence type="predicted"/>
<feature type="transmembrane region" description="Helical" evidence="2">
    <location>
        <begin position="175"/>
        <end position="194"/>
    </location>
</feature>
<evidence type="ECO:0000313" key="3">
    <source>
        <dbReference type="EMBL" id="SCE86430.1"/>
    </source>
</evidence>
<dbReference type="RefSeq" id="WP_208603708.1">
    <property type="nucleotide sequence ID" value="NZ_FMCR01000002.1"/>
</dbReference>
<accession>A0A1C4VR54</accession>
<dbReference type="Proteomes" id="UP000198864">
    <property type="component" value="Unassembled WGS sequence"/>
</dbReference>
<protein>
    <submittedName>
        <fullName evidence="3">Uncharacterized protein</fullName>
    </submittedName>
</protein>